<evidence type="ECO:0000313" key="4">
    <source>
        <dbReference type="Proteomes" id="UP000654720"/>
    </source>
</evidence>
<keyword evidence="4" id="KW-1185">Reference proteome</keyword>
<dbReference type="AlphaFoldDB" id="A0A413IQB9"/>
<dbReference type="Gene3D" id="2.60.40.10">
    <property type="entry name" value="Immunoglobulins"/>
    <property type="match status" value="1"/>
</dbReference>
<dbReference type="PANTHER" id="PTHR37833:SF1">
    <property type="entry name" value="SIGNAL PEPTIDE PROTEIN"/>
    <property type="match status" value="1"/>
</dbReference>
<name>A0A413IQB9_9BACT</name>
<evidence type="ECO:0000313" key="1">
    <source>
        <dbReference type="EMBL" id="QRO50200.1"/>
    </source>
</evidence>
<dbReference type="Pfam" id="PF07610">
    <property type="entry name" value="DUF1573"/>
    <property type="match status" value="1"/>
</dbReference>
<evidence type="ECO:0000313" key="2">
    <source>
        <dbReference type="EMBL" id="RGY19444.1"/>
    </source>
</evidence>
<dbReference type="InterPro" id="IPR036249">
    <property type="entry name" value="Thioredoxin-like_sf"/>
</dbReference>
<dbReference type="Proteomes" id="UP000286063">
    <property type="component" value="Unassembled WGS sequence"/>
</dbReference>
<dbReference type="InterPro" id="IPR011467">
    <property type="entry name" value="DUF1573"/>
</dbReference>
<dbReference type="RefSeq" id="WP_027202247.1">
    <property type="nucleotide sequence ID" value="NZ_CAJKXH010000016.1"/>
</dbReference>
<dbReference type="SUPFAM" id="SSF52833">
    <property type="entry name" value="Thioredoxin-like"/>
    <property type="match status" value="1"/>
</dbReference>
<evidence type="ECO:0000313" key="3">
    <source>
        <dbReference type="Proteomes" id="UP000286063"/>
    </source>
</evidence>
<reference evidence="1 4" key="2">
    <citation type="submission" date="2021-02" db="EMBL/GenBank/DDBJ databases">
        <title>FDA dAtabase for Regulatory Grade micrObial Sequences (FDA-ARGOS): Supporting development and validation of Infectious Disease Dx tests.</title>
        <authorList>
            <person name="Carlson P."/>
            <person name="Fischbach M."/>
            <person name="Hastie J."/>
            <person name="Bilen M."/>
            <person name="Cheng A."/>
            <person name="Tallon L."/>
            <person name="Sadzewicz L."/>
            <person name="Zhao X."/>
            <person name="Boylan J."/>
            <person name="Ott S."/>
            <person name="Bowen H."/>
            <person name="Vavikolanu K."/>
            <person name="Mehta A."/>
            <person name="Aluvathingal J."/>
            <person name="Nadendla S."/>
            <person name="Yan Y."/>
            <person name="Sichtig H."/>
        </authorList>
    </citation>
    <scope>NUCLEOTIDE SEQUENCE [LARGE SCALE GENOMIC DNA]</scope>
    <source>
        <strain evidence="1 4">FDAARGOS_1229</strain>
    </source>
</reference>
<reference evidence="2 3" key="1">
    <citation type="submission" date="2018-08" db="EMBL/GenBank/DDBJ databases">
        <title>A genome reference for cultivated species of the human gut microbiota.</title>
        <authorList>
            <person name="Zou Y."/>
            <person name="Xue W."/>
            <person name="Luo G."/>
        </authorList>
    </citation>
    <scope>NUCLEOTIDE SEQUENCE [LARGE SCALE GENOMIC DNA]</scope>
    <source>
        <strain evidence="2 3">OF02-7</strain>
    </source>
</reference>
<proteinExistence type="predicted"/>
<dbReference type="OrthoDB" id="826619at2"/>
<dbReference type="InterPro" id="IPR013783">
    <property type="entry name" value="Ig-like_fold"/>
</dbReference>
<organism evidence="2 3">
    <name type="scientific">Butyricimonas virosa</name>
    <dbReference type="NCBI Taxonomy" id="544645"/>
    <lineage>
        <taxon>Bacteria</taxon>
        <taxon>Pseudomonadati</taxon>
        <taxon>Bacteroidota</taxon>
        <taxon>Bacteroidia</taxon>
        <taxon>Bacteroidales</taxon>
        <taxon>Odoribacteraceae</taxon>
        <taxon>Butyricimonas</taxon>
    </lineage>
</organism>
<dbReference type="Proteomes" id="UP000654720">
    <property type="component" value="Chromosome"/>
</dbReference>
<dbReference type="EMBL" id="QSCR01000006">
    <property type="protein sequence ID" value="RGY19444.1"/>
    <property type="molecule type" value="Genomic_DNA"/>
</dbReference>
<dbReference type="EMBL" id="CP069450">
    <property type="protein sequence ID" value="QRO50200.1"/>
    <property type="molecule type" value="Genomic_DNA"/>
</dbReference>
<accession>A0A413IQB9</accession>
<sequence length="346" mass="39673">MKEAIYILFILLCSGCVRHHSNIAFENKSFEDILGDTSLIDKDHVLFLIRMKDCVSCDLLQEGAFRDRKLLQRLSDKYMCVEQCIDLEEDKFVAQLLYEYSFPMIVVFSKRGILEALVIGNRTAKELTLMLDKIEAHRGFVTNTRNRFVLNDTCYVDLIKKTVNAFLALKSEDLGKAKDEIEASIKIQPYFYNLYIGSQIYKELGDTVRFIECTDQALKMNDRFDNLLYNSIKEKIGNPAEELDLVTSISFEKTIHDFGRISSEDSVECSFLFKNNNSFPVIIESIKQSCDCMEIIWDTKPVLPQKIGTVKVIYKPSSKGVFMKALFLTISKSNKIIPLHIKGVVI</sequence>
<protein>
    <submittedName>
        <fullName evidence="2">DUF1573 domain-containing protein</fullName>
    </submittedName>
</protein>
<gene>
    <name evidence="2" type="ORF">DXA50_05755</name>
    <name evidence="1" type="ORF">I6J59_00745</name>
</gene>
<dbReference type="GeneID" id="93097015"/>
<dbReference type="PANTHER" id="PTHR37833">
    <property type="entry name" value="LIPOPROTEIN-RELATED"/>
    <property type="match status" value="1"/>
</dbReference>